<dbReference type="AlphaFoldDB" id="A0A0S3AKA3"/>
<dbReference type="Proteomes" id="UP000244110">
    <property type="component" value="Unassembled WGS sequence"/>
</dbReference>
<dbReference type="EMBL" id="QAOL01000013">
    <property type="protein sequence ID" value="PTQ85546.1"/>
    <property type="molecule type" value="Genomic_DNA"/>
</dbReference>
<protein>
    <recommendedName>
        <fullName evidence="7">Four-helix bundle copper-binding protein</fullName>
    </recommendedName>
</protein>
<organism evidence="1 6">
    <name type="scientific">Nitrosomonas ureae</name>
    <dbReference type="NCBI Taxonomy" id="44577"/>
    <lineage>
        <taxon>Bacteria</taxon>
        <taxon>Pseudomonadati</taxon>
        <taxon>Pseudomonadota</taxon>
        <taxon>Betaproteobacteria</taxon>
        <taxon>Nitrosomonadales</taxon>
        <taxon>Nitrosomonadaceae</taxon>
        <taxon>Nitrosomonas</taxon>
    </lineage>
</organism>
<dbReference type="Proteomes" id="UP000181998">
    <property type="component" value="Unassembled WGS sequence"/>
</dbReference>
<proteinExistence type="predicted"/>
<dbReference type="PANTHER" id="PTHR37310">
    <property type="entry name" value="CYTOPLASMIC PROTEIN-RELATED"/>
    <property type="match status" value="1"/>
</dbReference>
<evidence type="ECO:0000313" key="3">
    <source>
        <dbReference type="EMBL" id="SEP84347.1"/>
    </source>
</evidence>
<dbReference type="EMBL" id="FOFX01000006">
    <property type="protein sequence ID" value="SEP84347.1"/>
    <property type="molecule type" value="Genomic_DNA"/>
</dbReference>
<sequence length="116" mass="12677">MNHSTYTKHDMQACIAACTRCYQICLHMGMNHCLEAGGKHVESTHFRLLMSCAEICQTSANFMLSGAAHSSAVCAICAEICEACAIDCEKIGDMDQCVEACRDCAETCKQMASMRH</sequence>
<evidence type="ECO:0000313" key="1">
    <source>
        <dbReference type="EMBL" id="PTQ85546.1"/>
    </source>
</evidence>
<evidence type="ECO:0000313" key="4">
    <source>
        <dbReference type="Proteomes" id="UP000181998"/>
    </source>
</evidence>
<keyword evidence="5" id="KW-1185">Reference proteome</keyword>
<dbReference type="InterPro" id="IPR044543">
    <property type="entry name" value="YHJQ-like"/>
</dbReference>
<dbReference type="InterPro" id="IPR005560">
    <property type="entry name" value="Csp_YhjQ"/>
</dbReference>
<reference evidence="2" key="2">
    <citation type="submission" date="2016-10" db="EMBL/GenBank/DDBJ databases">
        <authorList>
            <person name="de Groot N.N."/>
        </authorList>
    </citation>
    <scope>NUCLEOTIDE SEQUENCE [LARGE SCALE GENOMIC DNA]</scope>
    <source>
        <strain evidence="2">Nm10</strain>
        <strain evidence="3">Nm9</strain>
    </source>
</reference>
<name>A0A0S3AKA3_9PROT</name>
<dbReference type="PANTHER" id="PTHR37310:SF1">
    <property type="entry name" value="CYTOPLASMIC PROTEIN"/>
    <property type="match status" value="1"/>
</dbReference>
<evidence type="ECO:0000313" key="5">
    <source>
        <dbReference type="Proteomes" id="UP000182882"/>
    </source>
</evidence>
<dbReference type="OrthoDB" id="5396211at2"/>
<evidence type="ECO:0000313" key="2">
    <source>
        <dbReference type="EMBL" id="SDU11798.1"/>
    </source>
</evidence>
<reference evidence="1 6" key="3">
    <citation type="submission" date="2018-04" db="EMBL/GenBank/DDBJ databases">
        <title>Active sludge and wastewater microbial communities from Klosterneuburg, Austria.</title>
        <authorList>
            <person name="Wagner M."/>
        </authorList>
    </citation>
    <scope>NUCLEOTIDE SEQUENCE [LARGE SCALE GENOMIC DNA]</scope>
    <source>
        <strain evidence="1 6">Nm4</strain>
    </source>
</reference>
<evidence type="ECO:0000313" key="6">
    <source>
        <dbReference type="Proteomes" id="UP000244110"/>
    </source>
</evidence>
<dbReference type="KEGG" id="nur:ATY38_10535"/>
<accession>A0A0S3AKA3</accession>
<dbReference type="Proteomes" id="UP000182882">
    <property type="component" value="Unassembled WGS sequence"/>
</dbReference>
<dbReference type="CDD" id="cd08026">
    <property type="entry name" value="DUF326"/>
    <property type="match status" value="1"/>
</dbReference>
<dbReference type="Pfam" id="PF03860">
    <property type="entry name" value="Csp"/>
    <property type="match status" value="1"/>
</dbReference>
<dbReference type="STRING" id="44577.ATY38_10535"/>
<evidence type="ECO:0008006" key="7">
    <source>
        <dbReference type="Google" id="ProtNLM"/>
    </source>
</evidence>
<dbReference type="RefSeq" id="WP_062559266.1">
    <property type="nucleotide sequence ID" value="NZ_CP013341.1"/>
</dbReference>
<dbReference type="Gene3D" id="1.20.1270.360">
    <property type="match status" value="1"/>
</dbReference>
<reference evidence="4 5" key="1">
    <citation type="submission" date="2016-10" db="EMBL/GenBank/DDBJ databases">
        <authorList>
            <person name="Varghese N."/>
            <person name="Submissions S."/>
        </authorList>
    </citation>
    <scope>NUCLEOTIDE SEQUENCE [LARGE SCALE GENOMIC DNA]</scope>
    <source>
        <strain evidence="5">Nm10</strain>
        <strain evidence="4">Nm9</strain>
    </source>
</reference>
<gene>
    <name evidence="1" type="ORF">C8R28_101317</name>
    <name evidence="2" type="ORF">SAMN05216406_12537</name>
    <name evidence="3" type="ORF">SAMN05421510_100662</name>
</gene>
<dbReference type="EMBL" id="FNLN01000025">
    <property type="protein sequence ID" value="SDU11798.1"/>
    <property type="molecule type" value="Genomic_DNA"/>
</dbReference>